<dbReference type="Proteomes" id="UP000789572">
    <property type="component" value="Unassembled WGS sequence"/>
</dbReference>
<dbReference type="OrthoDB" id="10365703at2759"/>
<proteinExistence type="predicted"/>
<reference evidence="2" key="1">
    <citation type="submission" date="2021-06" db="EMBL/GenBank/DDBJ databases">
        <authorList>
            <person name="Kallberg Y."/>
            <person name="Tangrot J."/>
            <person name="Rosling A."/>
        </authorList>
    </citation>
    <scope>NUCLEOTIDE SEQUENCE</scope>
    <source>
        <strain evidence="2">IA702</strain>
    </source>
</reference>
<name>A0A9N9FU50_9GLOM</name>
<organism evidence="2 3">
    <name type="scientific">Paraglomus occultum</name>
    <dbReference type="NCBI Taxonomy" id="144539"/>
    <lineage>
        <taxon>Eukaryota</taxon>
        <taxon>Fungi</taxon>
        <taxon>Fungi incertae sedis</taxon>
        <taxon>Mucoromycota</taxon>
        <taxon>Glomeromycotina</taxon>
        <taxon>Glomeromycetes</taxon>
        <taxon>Paraglomerales</taxon>
        <taxon>Paraglomeraceae</taxon>
        <taxon>Paraglomus</taxon>
    </lineage>
</organism>
<dbReference type="EMBL" id="CAJVPJ010000807">
    <property type="protein sequence ID" value="CAG8557713.1"/>
    <property type="molecule type" value="Genomic_DNA"/>
</dbReference>
<evidence type="ECO:0000313" key="2">
    <source>
        <dbReference type="EMBL" id="CAG8557713.1"/>
    </source>
</evidence>
<evidence type="ECO:0000313" key="3">
    <source>
        <dbReference type="Proteomes" id="UP000789572"/>
    </source>
</evidence>
<feature type="chain" id="PRO_5040470705" evidence="1">
    <location>
        <begin position="24"/>
        <end position="188"/>
    </location>
</feature>
<keyword evidence="1" id="KW-0732">Signal</keyword>
<feature type="signal peptide" evidence="1">
    <location>
        <begin position="1"/>
        <end position="23"/>
    </location>
</feature>
<protein>
    <submittedName>
        <fullName evidence="2">4837_t:CDS:1</fullName>
    </submittedName>
</protein>
<evidence type="ECO:0000256" key="1">
    <source>
        <dbReference type="SAM" id="SignalP"/>
    </source>
</evidence>
<gene>
    <name evidence="2" type="ORF">POCULU_LOCUS5351</name>
</gene>
<dbReference type="AlphaFoldDB" id="A0A9N9FU50"/>
<accession>A0A9N9FU50</accession>
<sequence length="188" mass="20849">MSKAVLIFLLVTILAVISTPAAAAGLEKKWDDNTCCPIAICIFEENQNFPSRRRKRNTNKFDGFIQFTQTFNQQLYVTGFLDFENAQKEVDADNQGFDVHVVDCNQLNEASNLEGGLDLDHVDDIFDKPFINVVSNNPNFEKVSQVVGKCCVVAEDRPNNQHKLIGVAKVKQAVSCNPNSIVIGSDPN</sequence>
<keyword evidence="3" id="KW-1185">Reference proteome</keyword>
<comment type="caution">
    <text evidence="2">The sequence shown here is derived from an EMBL/GenBank/DDBJ whole genome shotgun (WGS) entry which is preliminary data.</text>
</comment>